<comment type="similarity">
    <text evidence="1">Belongs to the disease resistance NB-LRR family.</text>
</comment>
<dbReference type="CDD" id="cd14798">
    <property type="entry name" value="RX-CC_like"/>
    <property type="match status" value="1"/>
</dbReference>
<dbReference type="InterPro" id="IPR032675">
    <property type="entry name" value="LRR_dom_sf"/>
</dbReference>
<evidence type="ECO:0000256" key="5">
    <source>
        <dbReference type="ARBA" id="ARBA00022821"/>
    </source>
</evidence>
<sequence>MAMMLDAFLNNFSTLLTEMVKEEVGMLCGVPGEIEKLGRTVGDIQCLLSDAERKKTESQSVERWLLELKDAMYDADDIIDLCQIKAEERSERHDGSSSKFGCGLSMLSCLRNPVFAHKVGTQIKELNSRLNEIYKRSSTLGLTESRAMVGQSNVTRQHSDFSSKTDPSIVLADIVGDKIEEDTTMLVDLLTTEEEGLTESVSAIAIVGMAGIGKTTLAKKIFNDPEIQREFSLKLWVCVSKDLKGLELLKCAIREAGGDHGAAEDKAELVPLLAKLIQGKKFFLVLDDVWPESEKVWNELLRDAMIGGACGSRLLVTTRNDRVACFFQPTMTHHVQKLSDEDAWSLLAKQVALNKSDSESLKDIGLEVVEKCDGLPLAIKTIGGVLRGRGKNIDEWQIISKSNLWSLDDLSSDFPHAFYLSYEDLPSHLKQCFIFCSLYPGDFVFEKLNLVYLWLAEGFLCDKGDLSFYETGIEYHKELVWRNLLEVDKNYYGQPLCKMHDLLRSFARDKGNGDSLIMRERESVRRRESFLKLRRLSIENSAVDLDLDFINEGKSLRTLLLVDRIDPLSPNSLLSFSHLRILDFFNSNISRLSGSVGGLVQLRYLNASGTNLKTLPNSIGNLRKLVYLNFDECKKLSHVPSSIVNLVELRFLSFYGTNIKVFPAGLKKLKKLIHLYNFQPGHNRSQDYNCSSLEDLGTLSLLSMLTLGNLENVTDINVAKEANLKEKAHLKELWFCYKPNRGYQVSKSIEEKKVVEDVLNELSPPPSLEILQIVCYFGDRLPNWLHAGANPLLLKFLRYLKIEQCECFSQLPPLGLLPNLDTLSIIGAESVVRIGREFLFDDSLSHSPILPFSQLTDLGFRDMPSWVEWLWDERQPAMPKLKELYIYECPKLSSLPQGLLCHATSLEVLQIKAVEQLKSVEDLRSVKELYVEESSNLERISNLPNLSFIQIVNCPNIKILQNLKPRYRMFLIDYEMETLPEYLRKAEVEKLTVWCTEELLVMIASLEIGTSEWQKFEYIPRVKFYGGDDESLYATYQRTPFRFITNVDSSALSLEEDGPTDTYRPWADYLTRKNRIRLIRQ</sequence>
<dbReference type="InterPro" id="IPR036388">
    <property type="entry name" value="WH-like_DNA-bd_sf"/>
</dbReference>
<dbReference type="Gene3D" id="1.20.5.4130">
    <property type="match status" value="1"/>
</dbReference>
<dbReference type="FunFam" id="1.10.10.10:FF:000322">
    <property type="entry name" value="Probable disease resistance protein At1g63360"/>
    <property type="match status" value="1"/>
</dbReference>
<keyword evidence="3" id="KW-0677">Repeat</keyword>
<keyword evidence="6" id="KW-0067">ATP-binding</keyword>
<dbReference type="PANTHER" id="PTHR36766">
    <property type="entry name" value="PLANT BROAD-SPECTRUM MILDEW RESISTANCE PROTEIN RPW8"/>
    <property type="match status" value="1"/>
</dbReference>
<dbReference type="Gene3D" id="3.80.10.10">
    <property type="entry name" value="Ribonuclease Inhibitor"/>
    <property type="match status" value="1"/>
</dbReference>
<keyword evidence="2" id="KW-0433">Leucine-rich repeat</keyword>
<dbReference type="InterPro" id="IPR038005">
    <property type="entry name" value="RX-like_CC"/>
</dbReference>
<dbReference type="Gene3D" id="1.10.8.430">
    <property type="entry name" value="Helical domain of apoptotic protease-activating factors"/>
    <property type="match status" value="1"/>
</dbReference>
<dbReference type="InterPro" id="IPR058922">
    <property type="entry name" value="WHD_DRP"/>
</dbReference>
<dbReference type="InterPro" id="IPR027417">
    <property type="entry name" value="P-loop_NTPase"/>
</dbReference>
<evidence type="ECO:0000313" key="11">
    <source>
        <dbReference type="EMBL" id="KAJ4779970.1"/>
    </source>
</evidence>
<evidence type="ECO:0000259" key="9">
    <source>
        <dbReference type="Pfam" id="PF23559"/>
    </source>
</evidence>
<dbReference type="SUPFAM" id="SSF52058">
    <property type="entry name" value="L domain-like"/>
    <property type="match status" value="1"/>
</dbReference>
<evidence type="ECO:0000256" key="3">
    <source>
        <dbReference type="ARBA" id="ARBA00022737"/>
    </source>
</evidence>
<dbReference type="AlphaFoldDB" id="A0AAV8EKE0"/>
<evidence type="ECO:0000256" key="4">
    <source>
        <dbReference type="ARBA" id="ARBA00022741"/>
    </source>
</evidence>
<proteinExistence type="inferred from homology"/>
<feature type="domain" description="Disease resistance N-terminal" evidence="8">
    <location>
        <begin position="12"/>
        <end position="94"/>
    </location>
</feature>
<dbReference type="Pfam" id="PF00931">
    <property type="entry name" value="NB-ARC"/>
    <property type="match status" value="1"/>
</dbReference>
<accession>A0AAV8EKE0</accession>
<dbReference type="SUPFAM" id="SSF52540">
    <property type="entry name" value="P-loop containing nucleoside triphosphate hydrolases"/>
    <property type="match status" value="1"/>
</dbReference>
<feature type="domain" description="Disease resistance R13L4/SHOC-2-like LRR" evidence="10">
    <location>
        <begin position="571"/>
        <end position="886"/>
    </location>
</feature>
<dbReference type="Proteomes" id="UP001140206">
    <property type="component" value="Chromosome 3"/>
</dbReference>
<dbReference type="GO" id="GO:0042742">
    <property type="term" value="P:defense response to bacterium"/>
    <property type="evidence" value="ECO:0007669"/>
    <property type="project" value="UniProtKB-ARBA"/>
</dbReference>
<feature type="domain" description="Disease resistance protein winged helix" evidence="9">
    <location>
        <begin position="438"/>
        <end position="506"/>
    </location>
</feature>
<protein>
    <submittedName>
        <fullName evidence="11">NBS-LRR-like resistance protein</fullName>
    </submittedName>
</protein>
<dbReference type="InterPro" id="IPR055414">
    <property type="entry name" value="LRR_R13L4/SHOC2-like"/>
</dbReference>
<dbReference type="Pfam" id="PF18052">
    <property type="entry name" value="Rx_N"/>
    <property type="match status" value="1"/>
</dbReference>
<keyword evidence="5" id="KW-0611">Plant defense</keyword>
<dbReference type="Pfam" id="PF23598">
    <property type="entry name" value="LRR_14"/>
    <property type="match status" value="1"/>
</dbReference>
<evidence type="ECO:0000313" key="12">
    <source>
        <dbReference type="Proteomes" id="UP001140206"/>
    </source>
</evidence>
<keyword evidence="4" id="KW-0547">Nucleotide-binding</keyword>
<dbReference type="Gene3D" id="1.10.10.10">
    <property type="entry name" value="Winged helix-like DNA-binding domain superfamily/Winged helix DNA-binding domain"/>
    <property type="match status" value="1"/>
</dbReference>
<dbReference type="InterPro" id="IPR002182">
    <property type="entry name" value="NB-ARC"/>
</dbReference>
<evidence type="ECO:0000259" key="10">
    <source>
        <dbReference type="Pfam" id="PF23598"/>
    </source>
</evidence>
<evidence type="ECO:0000256" key="1">
    <source>
        <dbReference type="ARBA" id="ARBA00008894"/>
    </source>
</evidence>
<dbReference type="PRINTS" id="PR00364">
    <property type="entry name" value="DISEASERSIST"/>
</dbReference>
<dbReference type="InterPro" id="IPR041118">
    <property type="entry name" value="Rx_N"/>
</dbReference>
<dbReference type="GO" id="GO:0002758">
    <property type="term" value="P:innate immune response-activating signaling pathway"/>
    <property type="evidence" value="ECO:0007669"/>
    <property type="project" value="UniProtKB-ARBA"/>
</dbReference>
<dbReference type="GO" id="GO:0005524">
    <property type="term" value="F:ATP binding"/>
    <property type="evidence" value="ECO:0007669"/>
    <property type="project" value="UniProtKB-KW"/>
</dbReference>
<dbReference type="Gene3D" id="3.40.50.300">
    <property type="entry name" value="P-loop containing nucleotide triphosphate hydrolases"/>
    <property type="match status" value="1"/>
</dbReference>
<evidence type="ECO:0000256" key="2">
    <source>
        <dbReference type="ARBA" id="ARBA00022614"/>
    </source>
</evidence>
<evidence type="ECO:0000259" key="7">
    <source>
        <dbReference type="Pfam" id="PF00931"/>
    </source>
</evidence>
<dbReference type="Pfam" id="PF23559">
    <property type="entry name" value="WHD_DRP"/>
    <property type="match status" value="1"/>
</dbReference>
<organism evidence="11 12">
    <name type="scientific">Rhynchospora pubera</name>
    <dbReference type="NCBI Taxonomy" id="906938"/>
    <lineage>
        <taxon>Eukaryota</taxon>
        <taxon>Viridiplantae</taxon>
        <taxon>Streptophyta</taxon>
        <taxon>Embryophyta</taxon>
        <taxon>Tracheophyta</taxon>
        <taxon>Spermatophyta</taxon>
        <taxon>Magnoliopsida</taxon>
        <taxon>Liliopsida</taxon>
        <taxon>Poales</taxon>
        <taxon>Cyperaceae</taxon>
        <taxon>Cyperoideae</taxon>
        <taxon>Rhynchosporeae</taxon>
        <taxon>Rhynchospora</taxon>
    </lineage>
</organism>
<evidence type="ECO:0000256" key="6">
    <source>
        <dbReference type="ARBA" id="ARBA00022840"/>
    </source>
</evidence>
<gene>
    <name evidence="11" type="ORF">LUZ62_064227</name>
</gene>
<name>A0AAV8EKE0_9POAL</name>
<feature type="domain" description="NB-ARC" evidence="7">
    <location>
        <begin position="199"/>
        <end position="355"/>
    </location>
</feature>
<evidence type="ECO:0000259" key="8">
    <source>
        <dbReference type="Pfam" id="PF18052"/>
    </source>
</evidence>
<dbReference type="GO" id="GO:0043531">
    <property type="term" value="F:ADP binding"/>
    <property type="evidence" value="ECO:0007669"/>
    <property type="project" value="InterPro"/>
</dbReference>
<dbReference type="PANTHER" id="PTHR36766:SF36">
    <property type="entry name" value="AAA+ ATPASE DOMAIN-CONTAINING PROTEIN"/>
    <property type="match status" value="1"/>
</dbReference>
<keyword evidence="12" id="KW-1185">Reference proteome</keyword>
<dbReference type="EMBL" id="JAMFTS010000003">
    <property type="protein sequence ID" value="KAJ4779970.1"/>
    <property type="molecule type" value="Genomic_DNA"/>
</dbReference>
<comment type="caution">
    <text evidence="11">The sequence shown here is derived from an EMBL/GenBank/DDBJ whole genome shotgun (WGS) entry which is preliminary data.</text>
</comment>
<reference evidence="11" key="1">
    <citation type="submission" date="2022-08" db="EMBL/GenBank/DDBJ databases">
        <authorList>
            <person name="Marques A."/>
        </authorList>
    </citation>
    <scope>NUCLEOTIDE SEQUENCE</scope>
    <source>
        <strain evidence="11">RhyPub2mFocal</strain>
        <tissue evidence="11">Leaves</tissue>
    </source>
</reference>
<dbReference type="InterPro" id="IPR042197">
    <property type="entry name" value="Apaf_helical"/>
</dbReference>
<dbReference type="GO" id="GO:0009626">
    <property type="term" value="P:plant-type hypersensitive response"/>
    <property type="evidence" value="ECO:0007669"/>
    <property type="project" value="UniProtKB-ARBA"/>
</dbReference>